<dbReference type="GO" id="GO:0050660">
    <property type="term" value="F:flavin adenine dinucleotide binding"/>
    <property type="evidence" value="ECO:0007669"/>
    <property type="project" value="InterPro"/>
</dbReference>
<protein>
    <submittedName>
        <fullName evidence="5">Uncharacterized protein</fullName>
    </submittedName>
</protein>
<evidence type="ECO:0000313" key="5">
    <source>
        <dbReference type="EMBL" id="RMJ16400.1"/>
    </source>
</evidence>
<dbReference type="PANTHER" id="PTHR42877:SF5">
    <property type="entry name" value="L-ORNITHINE N(5)-MONOOXYGENASE-RELATED"/>
    <property type="match status" value="1"/>
</dbReference>
<comment type="similarity">
    <text evidence="1">Belongs to the FAD-binding monooxygenase family.</text>
</comment>
<dbReference type="GO" id="GO:0050661">
    <property type="term" value="F:NADP binding"/>
    <property type="evidence" value="ECO:0007669"/>
    <property type="project" value="InterPro"/>
</dbReference>
<keyword evidence="4" id="KW-0560">Oxidoreductase</keyword>
<evidence type="ECO:0000256" key="1">
    <source>
        <dbReference type="ARBA" id="ARBA00010139"/>
    </source>
</evidence>
<dbReference type="Gene3D" id="3.50.50.60">
    <property type="entry name" value="FAD/NAD(P)-binding domain"/>
    <property type="match status" value="3"/>
</dbReference>
<gene>
    <name evidence="5" type="ORF">CDV36_003932</name>
</gene>
<evidence type="ECO:0000256" key="3">
    <source>
        <dbReference type="ARBA" id="ARBA00022827"/>
    </source>
</evidence>
<dbReference type="OrthoDB" id="74360at2759"/>
<organism evidence="5 6">
    <name type="scientific">Fusarium kuroshium</name>
    <dbReference type="NCBI Taxonomy" id="2010991"/>
    <lineage>
        <taxon>Eukaryota</taxon>
        <taxon>Fungi</taxon>
        <taxon>Dikarya</taxon>
        <taxon>Ascomycota</taxon>
        <taxon>Pezizomycotina</taxon>
        <taxon>Sordariomycetes</taxon>
        <taxon>Hypocreomycetidae</taxon>
        <taxon>Hypocreales</taxon>
        <taxon>Nectriaceae</taxon>
        <taxon>Fusarium</taxon>
        <taxon>Fusarium solani species complex</taxon>
    </lineage>
</organism>
<dbReference type="InterPro" id="IPR051209">
    <property type="entry name" value="FAD-bind_Monooxygenase_sf"/>
</dbReference>
<keyword evidence="2" id="KW-0285">Flavoprotein</keyword>
<evidence type="ECO:0000256" key="4">
    <source>
        <dbReference type="ARBA" id="ARBA00023002"/>
    </source>
</evidence>
<dbReference type="GO" id="GO:0004499">
    <property type="term" value="F:N,N-dimethylaniline monooxygenase activity"/>
    <property type="evidence" value="ECO:0007669"/>
    <property type="project" value="InterPro"/>
</dbReference>
<keyword evidence="6" id="KW-1185">Reference proteome</keyword>
<dbReference type="InterPro" id="IPR020946">
    <property type="entry name" value="Flavin_mOase-like"/>
</dbReference>
<dbReference type="AlphaFoldDB" id="A0A3M2SFR3"/>
<dbReference type="Pfam" id="PF00743">
    <property type="entry name" value="FMO-like"/>
    <property type="match status" value="1"/>
</dbReference>
<dbReference type="Proteomes" id="UP000277212">
    <property type="component" value="Unassembled WGS sequence"/>
</dbReference>
<dbReference type="PANTHER" id="PTHR42877">
    <property type="entry name" value="L-ORNITHINE N(5)-MONOOXYGENASE-RELATED"/>
    <property type="match status" value="1"/>
</dbReference>
<name>A0A3M2SFR3_9HYPO</name>
<dbReference type="SUPFAM" id="SSF51905">
    <property type="entry name" value="FAD/NAD(P)-binding domain"/>
    <property type="match status" value="1"/>
</dbReference>
<proteinExistence type="inferred from homology"/>
<evidence type="ECO:0000256" key="2">
    <source>
        <dbReference type="ARBA" id="ARBA00022630"/>
    </source>
</evidence>
<accession>A0A3M2SFR3</accession>
<reference evidence="5 6" key="1">
    <citation type="submission" date="2017-06" db="EMBL/GenBank/DDBJ databases">
        <title>Comparative genomic analysis of Ambrosia Fusariam Clade fungi.</title>
        <authorList>
            <person name="Stajich J.E."/>
            <person name="Carrillo J."/>
            <person name="Kijimoto T."/>
            <person name="Eskalen A."/>
            <person name="O'Donnell K."/>
            <person name="Kasson M."/>
        </authorList>
    </citation>
    <scope>NUCLEOTIDE SEQUENCE [LARGE SCALE GENOMIC DNA]</scope>
    <source>
        <strain evidence="5">UCR3666</strain>
    </source>
</reference>
<dbReference type="EMBL" id="NKUJ01000048">
    <property type="protein sequence ID" value="RMJ16400.1"/>
    <property type="molecule type" value="Genomic_DNA"/>
</dbReference>
<keyword evidence="3" id="KW-0274">FAD</keyword>
<dbReference type="InterPro" id="IPR036188">
    <property type="entry name" value="FAD/NAD-bd_sf"/>
</dbReference>
<comment type="caution">
    <text evidence="5">The sequence shown here is derived from an EMBL/GenBank/DDBJ whole genome shotgun (WGS) entry which is preliminary data.</text>
</comment>
<evidence type="ECO:0000313" key="6">
    <source>
        <dbReference type="Proteomes" id="UP000277212"/>
    </source>
</evidence>
<sequence>MDQPDVIIIGAGMSGIGLAVQLIRQYGTRNFEIIEKDAEIGGTWRVNSYPGCGCDVPSHFFSYSFALNPDWSQAYAMQPEIHSYFKGVAAQYEIEKHVRFNSTVQSARWDESSGAWDVIYLDAKTGELTTRRSKVLVSAVGALSIPKPCTIPGASDFAGRIFHTAQWDHSFDWKGKEVIMIGNGCSATQALPVMTAGDGAVKKATQFARQAHWVAERPNPKHSDFFKFIMRWVPLAMRLHRARLYWQNERNFHGFKVIDGLGMRSQWEKETTDYIRRTAPAKYHEFLVPKTEVGCKRRVNDTDYLVCLHRENVDLVYDDPIKAIEAKGVRTKSGRLVNANAIILAHGFETQTPLFPMKIYGKDGLTVNEHWDQVSEGAASSYFGTCLSKFPNFFIMMGPNTLSGHLSVIYTSECQINFTLRAIRPILKKQAGIVEVTAEAEKRDIDDVQEKAKKLVWATGCTSWFIETKSNRNTIMFPDWQFKFWWRSLFVPSGDFEYRQLSQSPRAVEKVTSGRGMLVIAAATLAVGVGSIYLEVLKWYD</sequence>